<protein>
    <submittedName>
        <fullName evidence="2">Uncharacterized protein</fullName>
    </submittedName>
</protein>
<proteinExistence type="predicted"/>
<evidence type="ECO:0000256" key="1">
    <source>
        <dbReference type="SAM" id="MobiDB-lite"/>
    </source>
</evidence>
<evidence type="ECO:0000313" key="2">
    <source>
        <dbReference type="EMBL" id="KAK2099091.1"/>
    </source>
</evidence>
<sequence length="97" mass="9959">TAAEKADPPQHVKVCDKENIQTRSCVTNTSGTLAGERCCKPSTMLGFIPLVESGCSQPNCKLLLTELTQPDGRPGGRGGSSRATQGPDGGADTKSAA</sequence>
<feature type="non-terminal residue" evidence="2">
    <location>
        <position position="97"/>
    </location>
</feature>
<dbReference type="Proteomes" id="UP001266305">
    <property type="component" value="Unassembled WGS sequence"/>
</dbReference>
<accession>A0ABQ9UPT7</accession>
<gene>
    <name evidence="2" type="ORF">P7K49_024542</name>
</gene>
<evidence type="ECO:0000313" key="3">
    <source>
        <dbReference type="Proteomes" id="UP001266305"/>
    </source>
</evidence>
<organism evidence="2 3">
    <name type="scientific">Saguinus oedipus</name>
    <name type="common">Cotton-top tamarin</name>
    <name type="synonym">Oedipomidas oedipus</name>
    <dbReference type="NCBI Taxonomy" id="9490"/>
    <lineage>
        <taxon>Eukaryota</taxon>
        <taxon>Metazoa</taxon>
        <taxon>Chordata</taxon>
        <taxon>Craniata</taxon>
        <taxon>Vertebrata</taxon>
        <taxon>Euteleostomi</taxon>
        <taxon>Mammalia</taxon>
        <taxon>Eutheria</taxon>
        <taxon>Euarchontoglires</taxon>
        <taxon>Primates</taxon>
        <taxon>Haplorrhini</taxon>
        <taxon>Platyrrhini</taxon>
        <taxon>Cebidae</taxon>
        <taxon>Callitrichinae</taxon>
        <taxon>Saguinus</taxon>
    </lineage>
</organism>
<keyword evidence="3" id="KW-1185">Reference proteome</keyword>
<reference evidence="2 3" key="1">
    <citation type="submission" date="2023-05" db="EMBL/GenBank/DDBJ databases">
        <title>B98-5 Cell Line De Novo Hybrid Assembly: An Optical Mapping Approach.</title>
        <authorList>
            <person name="Kananen K."/>
            <person name="Auerbach J.A."/>
            <person name="Kautto E."/>
            <person name="Blachly J.S."/>
        </authorList>
    </citation>
    <scope>NUCLEOTIDE SEQUENCE [LARGE SCALE GENOMIC DNA]</scope>
    <source>
        <strain evidence="2">B95-8</strain>
        <tissue evidence="2">Cell line</tissue>
    </source>
</reference>
<feature type="non-terminal residue" evidence="2">
    <location>
        <position position="1"/>
    </location>
</feature>
<dbReference type="EMBL" id="JASSZA010000011">
    <property type="protein sequence ID" value="KAK2099091.1"/>
    <property type="molecule type" value="Genomic_DNA"/>
</dbReference>
<feature type="region of interest" description="Disordered" evidence="1">
    <location>
        <begin position="67"/>
        <end position="97"/>
    </location>
</feature>
<comment type="caution">
    <text evidence="2">The sequence shown here is derived from an EMBL/GenBank/DDBJ whole genome shotgun (WGS) entry which is preliminary data.</text>
</comment>
<name>A0ABQ9UPT7_SAGOE</name>